<dbReference type="InterPro" id="IPR016181">
    <property type="entry name" value="Acyl_CoA_acyltransferase"/>
</dbReference>
<dbReference type="Gene3D" id="3.40.630.30">
    <property type="match status" value="1"/>
</dbReference>
<dbReference type="PANTHER" id="PTHR47237:SF1">
    <property type="entry name" value="SLL0310 PROTEIN"/>
    <property type="match status" value="1"/>
</dbReference>
<dbReference type="PROSITE" id="PS51186">
    <property type="entry name" value="GNAT"/>
    <property type="match status" value="1"/>
</dbReference>
<feature type="domain" description="N-acetyltransferase" evidence="1">
    <location>
        <begin position="7"/>
        <end position="142"/>
    </location>
</feature>
<dbReference type="PANTHER" id="PTHR47237">
    <property type="entry name" value="SLL0310 PROTEIN"/>
    <property type="match status" value="1"/>
</dbReference>
<dbReference type="CDD" id="cd04301">
    <property type="entry name" value="NAT_SF"/>
    <property type="match status" value="1"/>
</dbReference>
<protein>
    <recommendedName>
        <fullName evidence="1">N-acetyltransferase domain-containing protein</fullName>
    </recommendedName>
</protein>
<evidence type="ECO:0000259" key="1">
    <source>
        <dbReference type="PROSITE" id="PS51186"/>
    </source>
</evidence>
<proteinExistence type="predicted"/>
<evidence type="ECO:0000313" key="3">
    <source>
        <dbReference type="Proteomes" id="UP001176961"/>
    </source>
</evidence>
<sequence length="315" mass="36238">MADLDYEVVDSVPPDDHVWSEWKELVEKENWSSDDQSVLTLTPSLPTTRVVMAKKKQDGSFIGCVIWNEYDNIAFLGFYLLIPEARGKGIGSLMWKRALDRMPKDYILGLRAVPSMALRYKSKDTPVDGPQQYAYTMRWQILYSIAEKHAETDRLVKLVRDLTDEEYHQLEQFDRSVTKRDRTYFLRRFHDLPFTVGTVLFDKNNQIVACASVCPTTLPANKLYKIAPIYASNVEDAFTVIRPLLDEVKNLDNEARIILHILTDTAGFEHLAPLLSHPDITSKVCDYTLYSKPYENPTDKKRLFIAHNNSGHFDA</sequence>
<dbReference type="SUPFAM" id="SSF55729">
    <property type="entry name" value="Acyl-CoA N-acyltransferases (Nat)"/>
    <property type="match status" value="1"/>
</dbReference>
<gene>
    <name evidence="2" type="ORF">CYNAS_LOCUS18118</name>
</gene>
<dbReference type="InterPro" id="IPR052729">
    <property type="entry name" value="Acyl/Acetyltrans_Enzymes"/>
</dbReference>
<dbReference type="Proteomes" id="UP001176961">
    <property type="component" value="Unassembled WGS sequence"/>
</dbReference>
<dbReference type="Pfam" id="PF00583">
    <property type="entry name" value="Acetyltransf_1"/>
    <property type="match status" value="1"/>
</dbReference>
<dbReference type="InterPro" id="IPR000182">
    <property type="entry name" value="GNAT_dom"/>
</dbReference>
<dbReference type="AlphaFoldDB" id="A0AA36H9C0"/>
<comment type="caution">
    <text evidence="2">The sequence shown here is derived from an EMBL/GenBank/DDBJ whole genome shotgun (WGS) entry which is preliminary data.</text>
</comment>
<dbReference type="GO" id="GO:0016747">
    <property type="term" value="F:acyltransferase activity, transferring groups other than amino-acyl groups"/>
    <property type="evidence" value="ECO:0007669"/>
    <property type="project" value="InterPro"/>
</dbReference>
<keyword evidence="3" id="KW-1185">Reference proteome</keyword>
<organism evidence="2 3">
    <name type="scientific">Cylicocyclus nassatus</name>
    <name type="common">Nematode worm</name>
    <dbReference type="NCBI Taxonomy" id="53992"/>
    <lineage>
        <taxon>Eukaryota</taxon>
        <taxon>Metazoa</taxon>
        <taxon>Ecdysozoa</taxon>
        <taxon>Nematoda</taxon>
        <taxon>Chromadorea</taxon>
        <taxon>Rhabditida</taxon>
        <taxon>Rhabditina</taxon>
        <taxon>Rhabditomorpha</taxon>
        <taxon>Strongyloidea</taxon>
        <taxon>Strongylidae</taxon>
        <taxon>Cylicocyclus</taxon>
    </lineage>
</organism>
<evidence type="ECO:0000313" key="2">
    <source>
        <dbReference type="EMBL" id="CAJ0606135.1"/>
    </source>
</evidence>
<name>A0AA36H9C0_CYLNA</name>
<reference evidence="2" key="1">
    <citation type="submission" date="2023-07" db="EMBL/GenBank/DDBJ databases">
        <authorList>
            <consortium name="CYATHOMIX"/>
        </authorList>
    </citation>
    <scope>NUCLEOTIDE SEQUENCE</scope>
    <source>
        <strain evidence="2">N/A</strain>
    </source>
</reference>
<dbReference type="EMBL" id="CATQJL010000316">
    <property type="protein sequence ID" value="CAJ0606135.1"/>
    <property type="molecule type" value="Genomic_DNA"/>
</dbReference>
<accession>A0AA36H9C0</accession>